<evidence type="ECO:0000256" key="1">
    <source>
        <dbReference type="SAM" id="SignalP"/>
    </source>
</evidence>
<accession>A0AA36MEP2</accession>
<proteinExistence type="predicted"/>
<dbReference type="AlphaFoldDB" id="A0AA36MEP2"/>
<feature type="chain" id="PRO_5041425861" evidence="1">
    <location>
        <begin position="23"/>
        <end position="179"/>
    </location>
</feature>
<comment type="caution">
    <text evidence="2">The sequence shown here is derived from an EMBL/GenBank/DDBJ whole genome shotgun (WGS) entry which is preliminary data.</text>
</comment>
<organism evidence="2 3">
    <name type="scientific">Cylicocyclus nassatus</name>
    <name type="common">Nematode worm</name>
    <dbReference type="NCBI Taxonomy" id="53992"/>
    <lineage>
        <taxon>Eukaryota</taxon>
        <taxon>Metazoa</taxon>
        <taxon>Ecdysozoa</taxon>
        <taxon>Nematoda</taxon>
        <taxon>Chromadorea</taxon>
        <taxon>Rhabditida</taxon>
        <taxon>Rhabditina</taxon>
        <taxon>Rhabditomorpha</taxon>
        <taxon>Strongyloidea</taxon>
        <taxon>Strongylidae</taxon>
        <taxon>Cylicocyclus</taxon>
    </lineage>
</organism>
<feature type="signal peptide" evidence="1">
    <location>
        <begin position="1"/>
        <end position="22"/>
    </location>
</feature>
<sequence>MLTSVMVMGVSTVLAFQSVTNAFRLREYRRPTCSEEETCSYKALGVVFALCDCPGEEKLCPKEPENAVEHRGTRYYFCSPRIVPACKDGDISTTVTGIQTAIHCTCPEEHDLIQEPSEEKGVTSYACRQRRICNSTEACGLRSFVGEMRLCECPTGTTCVYQEETDGPLSRQSGKCLTL</sequence>
<keyword evidence="3" id="KW-1185">Reference proteome</keyword>
<dbReference type="EMBL" id="CATQJL010000326">
    <property type="protein sequence ID" value="CAJ0609771.1"/>
    <property type="molecule type" value="Genomic_DNA"/>
</dbReference>
<gene>
    <name evidence="2" type="ORF">CYNAS_LOCUS21754</name>
</gene>
<protein>
    <submittedName>
        <fullName evidence="2">Uncharacterized protein</fullName>
    </submittedName>
</protein>
<dbReference type="Proteomes" id="UP001176961">
    <property type="component" value="Unassembled WGS sequence"/>
</dbReference>
<keyword evidence="1" id="KW-0732">Signal</keyword>
<evidence type="ECO:0000313" key="3">
    <source>
        <dbReference type="Proteomes" id="UP001176961"/>
    </source>
</evidence>
<evidence type="ECO:0000313" key="2">
    <source>
        <dbReference type="EMBL" id="CAJ0609771.1"/>
    </source>
</evidence>
<reference evidence="2" key="1">
    <citation type="submission" date="2023-07" db="EMBL/GenBank/DDBJ databases">
        <authorList>
            <consortium name="CYATHOMIX"/>
        </authorList>
    </citation>
    <scope>NUCLEOTIDE SEQUENCE</scope>
    <source>
        <strain evidence="2">N/A</strain>
    </source>
</reference>
<name>A0AA36MEP2_CYLNA</name>